<evidence type="ECO:0000313" key="2">
    <source>
        <dbReference type="Proteomes" id="UP000675881"/>
    </source>
</evidence>
<dbReference type="AlphaFoldDB" id="A0A7R8CNI4"/>
<reference evidence="1" key="1">
    <citation type="submission" date="2021-02" db="EMBL/GenBank/DDBJ databases">
        <authorList>
            <person name="Bekaert M."/>
        </authorList>
    </citation>
    <scope>NUCLEOTIDE SEQUENCE</scope>
    <source>
        <strain evidence="1">IoA-00</strain>
    </source>
</reference>
<proteinExistence type="predicted"/>
<organism evidence="1 2">
    <name type="scientific">Lepeophtheirus salmonis</name>
    <name type="common">Salmon louse</name>
    <name type="synonym">Caligus salmonis</name>
    <dbReference type="NCBI Taxonomy" id="72036"/>
    <lineage>
        <taxon>Eukaryota</taxon>
        <taxon>Metazoa</taxon>
        <taxon>Ecdysozoa</taxon>
        <taxon>Arthropoda</taxon>
        <taxon>Crustacea</taxon>
        <taxon>Multicrustacea</taxon>
        <taxon>Hexanauplia</taxon>
        <taxon>Copepoda</taxon>
        <taxon>Siphonostomatoida</taxon>
        <taxon>Caligidae</taxon>
        <taxon>Lepeophtheirus</taxon>
    </lineage>
</organism>
<dbReference type="Proteomes" id="UP000675881">
    <property type="component" value="Chromosome 2"/>
</dbReference>
<name>A0A7R8CNI4_LEPSM</name>
<keyword evidence="2" id="KW-1185">Reference proteome</keyword>
<dbReference type="EMBL" id="HG994581">
    <property type="protein sequence ID" value="CAF2875564.1"/>
    <property type="molecule type" value="Genomic_DNA"/>
</dbReference>
<accession>A0A7R8CNI4</accession>
<protein>
    <submittedName>
        <fullName evidence="1">(salmon louse) hypothetical protein</fullName>
    </submittedName>
</protein>
<sequence>MESISKGDIGLPKPIQIHLDKSRTKEHVALCMKRYHGHTKPNPRLVVDPKESSKRAFASISNEGLSAINRGYEYSWKENNNETVSNLFGEEKHKKGPKNTDIRPNSFIDDLDMEDSCGCDIEVVEPDVVEMNTIESRLLGHLNKKLV</sequence>
<gene>
    <name evidence="1" type="ORF">LSAA_6214</name>
</gene>
<evidence type="ECO:0000313" key="1">
    <source>
        <dbReference type="EMBL" id="CAF2875564.1"/>
    </source>
</evidence>